<evidence type="ECO:0000256" key="4">
    <source>
        <dbReference type="ARBA" id="ARBA00022679"/>
    </source>
</evidence>
<feature type="transmembrane region" description="Helical" evidence="8">
    <location>
        <begin position="182"/>
        <end position="211"/>
    </location>
</feature>
<reference evidence="10 11" key="1">
    <citation type="journal article" date="2016" name="Nat. Commun.">
        <title>Thousands of microbial genomes shed light on interconnected biogeochemical processes in an aquifer system.</title>
        <authorList>
            <person name="Anantharaman K."/>
            <person name="Brown C.T."/>
            <person name="Hug L.A."/>
            <person name="Sharon I."/>
            <person name="Castelle C.J."/>
            <person name="Probst A.J."/>
            <person name="Thomas B.C."/>
            <person name="Singh A."/>
            <person name="Wilkins M.J."/>
            <person name="Karaoz U."/>
            <person name="Brodie E.L."/>
            <person name="Williams K.H."/>
            <person name="Hubbard S.S."/>
            <person name="Banfield J.F."/>
        </authorList>
    </citation>
    <scope>NUCLEOTIDE SEQUENCE [LARGE SCALE GENOMIC DNA]</scope>
</reference>
<keyword evidence="5 8" id="KW-0812">Transmembrane</keyword>
<feature type="transmembrane region" description="Helical" evidence="8">
    <location>
        <begin position="126"/>
        <end position="146"/>
    </location>
</feature>
<comment type="caution">
    <text evidence="10">The sequence shown here is derived from an EMBL/GenBank/DDBJ whole genome shotgun (WGS) entry which is preliminary data.</text>
</comment>
<evidence type="ECO:0000313" key="11">
    <source>
        <dbReference type="Proteomes" id="UP000176609"/>
    </source>
</evidence>
<dbReference type="PANTHER" id="PTHR33908:SF11">
    <property type="entry name" value="MEMBRANE PROTEIN"/>
    <property type="match status" value="1"/>
</dbReference>
<proteinExistence type="predicted"/>
<evidence type="ECO:0000256" key="5">
    <source>
        <dbReference type="ARBA" id="ARBA00022692"/>
    </source>
</evidence>
<gene>
    <name evidence="10" type="ORF">A2960_03745</name>
</gene>
<sequence>MKNKLVIIIGILITFAYLVINLLIINDFGLTWDFHYHHYAGLYHLGLPVPKIFDKAPVPFTPPDPRLTTEDPFGPFTQIIPTLSHVFLYQKWHLLPQDTAYNLPMVFFGSLGVGVIYFFLFQMFGLYEAMIGSLFLALLPNYIGYLHNDMKDIANAFAFTLAIYLFWRLVKSKKLTDLFLAVSAFAFAFNVKINSVMIPVVCLIWIILIYLKRFIVKRFSLSYIILYFILSPLAAILLWWPFWRNPLAKLLELPYFYSHNTLNMPVLFMGRIFHSGVNTPWFYPIVYLAITTPPIIFLSFLVGLMISVFYVINFYHKSNEMNKTNYYLLLLIWFFVPLFRYLSPKAGAIDGVRHFMEAVYPMSAIGAIGWVAMIRWLRNRLAKTAIVILHVIVIIGLIKNIVIFHPYQTSYFSPLIGGISGAQGKFDIDFWGTPQKEAMIWLNKNAPQNSFVNVVMAQSSAAVYARSDLLNNLNTKDIWTSDYVVLLNKQSFFNLYPVSEYLNLRIKEKKNVYTKKIDSVPLVWVFKN</sequence>
<accession>A0A1F6APF9</accession>
<evidence type="ECO:0000256" key="3">
    <source>
        <dbReference type="ARBA" id="ARBA00022676"/>
    </source>
</evidence>
<evidence type="ECO:0000313" key="10">
    <source>
        <dbReference type="EMBL" id="OGG26569.1"/>
    </source>
</evidence>
<dbReference type="GO" id="GO:0005886">
    <property type="term" value="C:plasma membrane"/>
    <property type="evidence" value="ECO:0007669"/>
    <property type="project" value="UniProtKB-SubCell"/>
</dbReference>
<dbReference type="Pfam" id="PF13231">
    <property type="entry name" value="PMT_2"/>
    <property type="match status" value="1"/>
</dbReference>
<evidence type="ECO:0000256" key="7">
    <source>
        <dbReference type="ARBA" id="ARBA00023136"/>
    </source>
</evidence>
<keyword evidence="4" id="KW-0808">Transferase</keyword>
<evidence type="ECO:0000256" key="6">
    <source>
        <dbReference type="ARBA" id="ARBA00022989"/>
    </source>
</evidence>
<dbReference type="GO" id="GO:0009103">
    <property type="term" value="P:lipopolysaccharide biosynthetic process"/>
    <property type="evidence" value="ECO:0007669"/>
    <property type="project" value="UniProtKB-ARBA"/>
</dbReference>
<evidence type="ECO:0000259" key="9">
    <source>
        <dbReference type="Pfam" id="PF13231"/>
    </source>
</evidence>
<feature type="transmembrane region" description="Helical" evidence="8">
    <location>
        <begin position="72"/>
        <end position="89"/>
    </location>
</feature>
<dbReference type="EMBL" id="MFJR01000008">
    <property type="protein sequence ID" value="OGG26569.1"/>
    <property type="molecule type" value="Genomic_DNA"/>
</dbReference>
<feature type="transmembrane region" description="Helical" evidence="8">
    <location>
        <begin position="153"/>
        <end position="170"/>
    </location>
</feature>
<dbReference type="AlphaFoldDB" id="A0A1F6APF9"/>
<keyword evidence="2" id="KW-1003">Cell membrane</keyword>
<comment type="subcellular location">
    <subcellularLocation>
        <location evidence="1">Cell membrane</location>
        <topology evidence="1">Multi-pass membrane protein</topology>
    </subcellularLocation>
</comment>
<name>A0A1F6APF9_9BACT</name>
<organism evidence="10 11">
    <name type="scientific">Candidatus Gottesmanbacteria bacterium RIFCSPLOWO2_01_FULL_39_12b</name>
    <dbReference type="NCBI Taxonomy" id="1798388"/>
    <lineage>
        <taxon>Bacteria</taxon>
        <taxon>Candidatus Gottesmaniibacteriota</taxon>
    </lineage>
</organism>
<dbReference type="Proteomes" id="UP000176609">
    <property type="component" value="Unassembled WGS sequence"/>
</dbReference>
<feature type="transmembrane region" description="Helical" evidence="8">
    <location>
        <begin position="101"/>
        <end position="120"/>
    </location>
</feature>
<evidence type="ECO:0000256" key="2">
    <source>
        <dbReference type="ARBA" id="ARBA00022475"/>
    </source>
</evidence>
<protein>
    <recommendedName>
        <fullName evidence="9">Glycosyltransferase RgtA/B/C/D-like domain-containing protein</fullName>
    </recommendedName>
</protein>
<feature type="transmembrane region" description="Helical" evidence="8">
    <location>
        <begin position="5"/>
        <end position="25"/>
    </location>
</feature>
<keyword evidence="3" id="KW-0328">Glycosyltransferase</keyword>
<dbReference type="InterPro" id="IPR050297">
    <property type="entry name" value="LipidA_mod_glycosyltrf_83"/>
</dbReference>
<feature type="transmembrane region" description="Helical" evidence="8">
    <location>
        <begin position="384"/>
        <end position="404"/>
    </location>
</feature>
<dbReference type="PANTHER" id="PTHR33908">
    <property type="entry name" value="MANNOSYLTRANSFERASE YKCB-RELATED"/>
    <property type="match status" value="1"/>
</dbReference>
<feature type="domain" description="Glycosyltransferase RgtA/B/C/D-like" evidence="9">
    <location>
        <begin position="99"/>
        <end position="239"/>
    </location>
</feature>
<dbReference type="GO" id="GO:0016763">
    <property type="term" value="F:pentosyltransferase activity"/>
    <property type="evidence" value="ECO:0007669"/>
    <property type="project" value="TreeGrafter"/>
</dbReference>
<evidence type="ECO:0000256" key="1">
    <source>
        <dbReference type="ARBA" id="ARBA00004651"/>
    </source>
</evidence>
<feature type="transmembrane region" description="Helical" evidence="8">
    <location>
        <begin position="324"/>
        <end position="343"/>
    </location>
</feature>
<keyword evidence="7 8" id="KW-0472">Membrane</keyword>
<dbReference type="InterPro" id="IPR038731">
    <property type="entry name" value="RgtA/B/C-like"/>
</dbReference>
<feature type="transmembrane region" description="Helical" evidence="8">
    <location>
        <begin position="358"/>
        <end position="377"/>
    </location>
</feature>
<keyword evidence="6 8" id="KW-1133">Transmembrane helix</keyword>
<feature type="transmembrane region" description="Helical" evidence="8">
    <location>
        <begin position="285"/>
        <end position="312"/>
    </location>
</feature>
<evidence type="ECO:0000256" key="8">
    <source>
        <dbReference type="SAM" id="Phobius"/>
    </source>
</evidence>
<feature type="transmembrane region" description="Helical" evidence="8">
    <location>
        <begin position="223"/>
        <end position="243"/>
    </location>
</feature>